<organism evidence="3">
    <name type="scientific">marine metagenome</name>
    <dbReference type="NCBI Taxonomy" id="408172"/>
    <lineage>
        <taxon>unclassified sequences</taxon>
        <taxon>metagenomes</taxon>
        <taxon>ecological metagenomes</taxon>
    </lineage>
</organism>
<dbReference type="GO" id="GO:0000287">
    <property type="term" value="F:magnesium ion binding"/>
    <property type="evidence" value="ECO:0007669"/>
    <property type="project" value="InterPro"/>
</dbReference>
<dbReference type="EMBL" id="UINC01071034">
    <property type="protein sequence ID" value="SVC05643.1"/>
    <property type="molecule type" value="Genomic_DNA"/>
</dbReference>
<evidence type="ECO:0000313" key="3">
    <source>
        <dbReference type="EMBL" id="SVC05643.1"/>
    </source>
</evidence>
<sequence>WGLAGESWKFMNALERLGGEGWFRLGDQDLATHVMRAAWLSEGQNLSNVTAKITKRLGILHSIVPMSDQQVRTVVETEAGRMSFQIYFVREQCGPVIKNIYYEGATKANPSQAFMSALDREDVDAIVICPSNPLLSIAPILALREVRARLVAHNAPVVAISPIIDGKAVKGPVAKIFKEIGLDASALGVARYYGDLLDGMVIDTKDSTLAPSISEVGPQTLVTETLMRSTDDQIQLAREVMEFSQLLSRTDNTKVGSS</sequence>
<evidence type="ECO:0008006" key="4">
    <source>
        <dbReference type="Google" id="ProtNLM"/>
    </source>
</evidence>
<dbReference type="Pfam" id="PF01933">
    <property type="entry name" value="CofD"/>
    <property type="match status" value="1"/>
</dbReference>
<evidence type="ECO:0000256" key="2">
    <source>
        <dbReference type="ARBA" id="ARBA00022842"/>
    </source>
</evidence>
<evidence type="ECO:0000256" key="1">
    <source>
        <dbReference type="ARBA" id="ARBA00022679"/>
    </source>
</evidence>
<dbReference type="Gene3D" id="3.40.50.10680">
    <property type="entry name" value="CofD-like domains"/>
    <property type="match status" value="1"/>
</dbReference>
<dbReference type="PANTHER" id="PTHR43007">
    <property type="entry name" value="2-PHOSPHO-L-LACTATE TRANSFERASE"/>
    <property type="match status" value="1"/>
</dbReference>
<dbReference type="InterPro" id="IPR002882">
    <property type="entry name" value="CofD"/>
</dbReference>
<protein>
    <recommendedName>
        <fullName evidence="4">2-phospho-L-lactate transferase</fullName>
    </recommendedName>
</protein>
<proteinExistence type="predicted"/>
<dbReference type="InterPro" id="IPR010115">
    <property type="entry name" value="FbiA/CofD"/>
</dbReference>
<name>A0A382J3I0_9ZZZZ</name>
<dbReference type="AlphaFoldDB" id="A0A382J3I0"/>
<gene>
    <name evidence="3" type="ORF">METZ01_LOCUS258497</name>
</gene>
<keyword evidence="1" id="KW-0808">Transferase</keyword>
<reference evidence="3" key="1">
    <citation type="submission" date="2018-05" db="EMBL/GenBank/DDBJ databases">
        <authorList>
            <person name="Lanie J.A."/>
            <person name="Ng W.-L."/>
            <person name="Kazmierczak K.M."/>
            <person name="Andrzejewski T.M."/>
            <person name="Davidsen T.M."/>
            <person name="Wayne K.J."/>
            <person name="Tettelin H."/>
            <person name="Glass J.I."/>
            <person name="Rusch D."/>
            <person name="Podicherti R."/>
            <person name="Tsui H.-C.T."/>
            <person name="Winkler M.E."/>
        </authorList>
    </citation>
    <scope>NUCLEOTIDE SEQUENCE</scope>
</reference>
<dbReference type="PANTHER" id="PTHR43007:SF1">
    <property type="entry name" value="2-PHOSPHO-L-LACTATE TRANSFERASE"/>
    <property type="match status" value="1"/>
</dbReference>
<accession>A0A382J3I0</accession>
<dbReference type="SUPFAM" id="SSF142338">
    <property type="entry name" value="CofD-like"/>
    <property type="match status" value="1"/>
</dbReference>
<feature type="non-terminal residue" evidence="3">
    <location>
        <position position="1"/>
    </location>
</feature>
<keyword evidence="2" id="KW-0460">Magnesium</keyword>
<dbReference type="InterPro" id="IPR038136">
    <property type="entry name" value="CofD-like_dom_sf"/>
</dbReference>
<dbReference type="GO" id="GO:0043743">
    <property type="term" value="F:LPPG:FO 2-phospho-L-lactate transferase activity"/>
    <property type="evidence" value="ECO:0007669"/>
    <property type="project" value="InterPro"/>
</dbReference>